<dbReference type="AlphaFoldDB" id="A0A641APZ2"/>
<reference evidence="1" key="1">
    <citation type="submission" date="2019-09" db="EMBL/GenBank/DDBJ databases">
        <authorList>
            <person name="Li J."/>
        </authorList>
    </citation>
    <scope>NUCLEOTIDE SEQUENCE [LARGE SCALE GENOMIC DNA]</scope>
    <source>
        <strain evidence="1">NRBC 14897</strain>
    </source>
</reference>
<dbReference type="Proteomes" id="UP001515100">
    <property type="component" value="Unassembled WGS sequence"/>
</dbReference>
<keyword evidence="2" id="KW-1185">Reference proteome</keyword>
<gene>
    <name evidence="1" type="ORF">ESP62_007215</name>
</gene>
<evidence type="ECO:0000313" key="1">
    <source>
        <dbReference type="EMBL" id="KAA1378162.1"/>
    </source>
</evidence>
<dbReference type="EMBL" id="SDPP02000002">
    <property type="protein sequence ID" value="KAA1378162.1"/>
    <property type="molecule type" value="Genomic_DNA"/>
</dbReference>
<evidence type="ECO:0000313" key="2">
    <source>
        <dbReference type="Proteomes" id="UP001515100"/>
    </source>
</evidence>
<accession>A0A641APZ2</accession>
<proteinExistence type="predicted"/>
<protein>
    <submittedName>
        <fullName evidence="1">Uncharacterized protein</fullName>
    </submittedName>
</protein>
<comment type="caution">
    <text evidence="1">The sequence shown here is derived from an EMBL/GenBank/DDBJ whole genome shotgun (WGS) entry which is preliminary data.</text>
</comment>
<sequence length="162" mass="17739">MSKTIEVLLFMSGPTKDINALATTVRCATSKNGAFDQAHVQQLASGVSVPAHLAMENINQQAVDTFAHLSPRRLRLIDSNAPITPDTATTATWEIHFRGDEVPNLTIELASIAYPDVFFGCWAVIKNLKAASPHDREMEMTATCEAGQWNYAHREAARNSCP</sequence>
<organism evidence="1 2">
    <name type="scientific">Aeromicrobium fastidiosum</name>
    <dbReference type="NCBI Taxonomy" id="52699"/>
    <lineage>
        <taxon>Bacteria</taxon>
        <taxon>Bacillati</taxon>
        <taxon>Actinomycetota</taxon>
        <taxon>Actinomycetes</taxon>
        <taxon>Propionibacteriales</taxon>
        <taxon>Nocardioidaceae</taxon>
        <taxon>Aeromicrobium</taxon>
    </lineage>
</organism>
<name>A0A641APZ2_9ACTN</name>
<dbReference type="RefSeq" id="WP_129183193.1">
    <property type="nucleotide sequence ID" value="NZ_JAGIOG010000001.1"/>
</dbReference>